<feature type="active site" description="Proton donor/acceptor" evidence="9">
    <location>
        <position position="145"/>
    </location>
</feature>
<feature type="binding site" evidence="9">
    <location>
        <position position="88"/>
    </location>
    <ligand>
        <name>substrate</name>
    </ligand>
</feature>
<keyword evidence="8 9" id="KW-0460">Magnesium</keyword>
<dbReference type="EMBL" id="QPJL01000003">
    <property type="protein sequence ID" value="RCW87114.1"/>
    <property type="molecule type" value="Genomic_DNA"/>
</dbReference>
<keyword evidence="4 9" id="KW-0479">Metal-binding</keyword>
<evidence type="ECO:0000256" key="5">
    <source>
        <dbReference type="ARBA" id="ARBA00022741"/>
    </source>
</evidence>
<dbReference type="RefSeq" id="WP_114348196.1">
    <property type="nucleotide sequence ID" value="NZ_QPJL01000003.1"/>
</dbReference>
<feature type="binding site" evidence="9">
    <location>
        <position position="8"/>
    </location>
    <ligand>
        <name>Mg(2+)</name>
        <dbReference type="ChEBI" id="CHEBI:18420"/>
    </ligand>
</feature>
<comment type="caution">
    <text evidence="11">The sequence shown here is derived from an EMBL/GenBank/DDBJ whole genome shotgun (WGS) entry which is preliminary data.</text>
</comment>
<dbReference type="InterPro" id="IPR004372">
    <property type="entry name" value="Ac/propionate_kinase"/>
</dbReference>
<accession>A0A368Z9H2</accession>
<feature type="site" description="Transition state stabilizer" evidence="9">
    <location>
        <position position="176"/>
    </location>
</feature>
<dbReference type="GO" id="GO:0005524">
    <property type="term" value="F:ATP binding"/>
    <property type="evidence" value="ECO:0007669"/>
    <property type="project" value="UniProtKB-KW"/>
</dbReference>
<evidence type="ECO:0000256" key="9">
    <source>
        <dbReference type="HAMAP-Rule" id="MF_00020"/>
    </source>
</evidence>
<dbReference type="PANTHER" id="PTHR21060:SF21">
    <property type="entry name" value="ACETATE KINASE"/>
    <property type="match status" value="1"/>
</dbReference>
<keyword evidence="6 9" id="KW-0418">Kinase</keyword>
<evidence type="ECO:0000313" key="11">
    <source>
        <dbReference type="EMBL" id="RCW87114.1"/>
    </source>
</evidence>
<keyword evidence="3 9" id="KW-0808">Transferase</keyword>
<dbReference type="AlphaFoldDB" id="A0A368Z9H2"/>
<dbReference type="EC" id="2.7.2.1" evidence="9"/>
<keyword evidence="2 9" id="KW-0963">Cytoplasm</keyword>
<comment type="similarity">
    <text evidence="1 9 10">Belongs to the acetokinase family.</text>
</comment>
<feature type="binding site" evidence="9">
    <location>
        <begin position="278"/>
        <end position="280"/>
    </location>
    <ligand>
        <name>ATP</name>
        <dbReference type="ChEBI" id="CHEBI:30616"/>
    </ligand>
</feature>
<dbReference type="GO" id="GO:0006085">
    <property type="term" value="P:acetyl-CoA biosynthetic process"/>
    <property type="evidence" value="ECO:0007669"/>
    <property type="project" value="UniProtKB-UniRule"/>
</dbReference>
<sequence length="391" mass="41185">MSCIAVLNAGSSSIKLAAYGGGRRPELLIKCRFEGIGATPRALVYSPDGALLADELSGSVDHAQATRVLIQMATRALGNVRFDAVGHRVVHGGPNHAQPALIDDALLEDLERLVPLAPLHQPHNLAPIRAIRALQPSLPQVACFDTAFHANQAWEERAFALPRALTHEGVRRYGFHGISYDFIASRLKEIAPDLARGKVVVAHLGNGASLCAIDNGRSVASTMGFTAVDGLVMGTRSGALDPGVLIYLMDQHGLDARGLEELIYKKSGLLGVSGISSDMRALRASDASEAAQAIRLFIHRILREIGALAAVMGGIDGIVFTAGIGENDAATRTEVVAGCRWLGAMIDPAKNAAGDTDISAPGSRIRVLRIPTDEELNIAISTIALTQGALA</sequence>
<dbReference type="Gene3D" id="3.30.420.40">
    <property type="match status" value="2"/>
</dbReference>
<dbReference type="Pfam" id="PF00871">
    <property type="entry name" value="Acetate_kinase"/>
    <property type="match status" value="1"/>
</dbReference>
<comment type="cofactor">
    <cofactor evidence="9">
        <name>Mg(2+)</name>
        <dbReference type="ChEBI" id="CHEBI:18420"/>
    </cofactor>
    <cofactor evidence="9">
        <name>Mn(2+)</name>
        <dbReference type="ChEBI" id="CHEBI:29035"/>
    </cofactor>
    <text evidence="9">Mg(2+). Can also accept Mn(2+).</text>
</comment>
<reference evidence="11 12" key="1">
    <citation type="submission" date="2018-07" db="EMBL/GenBank/DDBJ databases">
        <title>Genomic Encyclopedia of Type Strains, Phase III (KMG-III): the genomes of soil and plant-associated and newly described type strains.</title>
        <authorList>
            <person name="Whitman W."/>
        </authorList>
    </citation>
    <scope>NUCLEOTIDE SEQUENCE [LARGE SCALE GENOMIC DNA]</scope>
    <source>
        <strain evidence="11 12">CECT 8525</strain>
    </source>
</reference>
<name>A0A368Z9H2_9RHOB</name>
<dbReference type="InterPro" id="IPR000890">
    <property type="entry name" value="Aliphatic_acid_kin_short-chain"/>
</dbReference>
<protein>
    <recommendedName>
        <fullName evidence="9">Acetate kinase</fullName>
        <ecNumber evidence="9">2.7.2.1</ecNumber>
    </recommendedName>
    <alternativeName>
        <fullName evidence="9">Acetokinase</fullName>
    </alternativeName>
</protein>
<gene>
    <name evidence="9" type="primary">ackA</name>
    <name evidence="11" type="ORF">DFP89_103118</name>
</gene>
<comment type="function">
    <text evidence="9">Catalyzes the formation of acetyl phosphate from acetate and ATP. Can also catalyze the reverse reaction.</text>
</comment>
<dbReference type="GO" id="GO:0000287">
    <property type="term" value="F:magnesium ion binding"/>
    <property type="evidence" value="ECO:0007669"/>
    <property type="project" value="UniProtKB-UniRule"/>
</dbReference>
<feature type="binding site" evidence="9">
    <location>
        <position position="374"/>
    </location>
    <ligand>
        <name>Mg(2+)</name>
        <dbReference type="ChEBI" id="CHEBI:18420"/>
    </ligand>
</feature>
<feature type="binding site" evidence="9">
    <location>
        <position position="15"/>
    </location>
    <ligand>
        <name>ATP</name>
        <dbReference type="ChEBI" id="CHEBI:30616"/>
    </ligand>
</feature>
<evidence type="ECO:0000256" key="1">
    <source>
        <dbReference type="ARBA" id="ARBA00008748"/>
    </source>
</evidence>
<feature type="binding site" evidence="9">
    <location>
        <begin position="203"/>
        <end position="207"/>
    </location>
    <ligand>
        <name>ATP</name>
        <dbReference type="ChEBI" id="CHEBI:30616"/>
    </ligand>
</feature>
<dbReference type="PRINTS" id="PR00471">
    <property type="entry name" value="ACETATEKNASE"/>
</dbReference>
<evidence type="ECO:0000256" key="6">
    <source>
        <dbReference type="ARBA" id="ARBA00022777"/>
    </source>
</evidence>
<dbReference type="InterPro" id="IPR043129">
    <property type="entry name" value="ATPase_NBD"/>
</dbReference>
<feature type="site" description="Transition state stabilizer" evidence="9">
    <location>
        <position position="236"/>
    </location>
</feature>
<dbReference type="NCBIfam" id="TIGR00016">
    <property type="entry name" value="ackA"/>
    <property type="match status" value="1"/>
</dbReference>
<evidence type="ECO:0000256" key="4">
    <source>
        <dbReference type="ARBA" id="ARBA00022723"/>
    </source>
</evidence>
<keyword evidence="7 9" id="KW-0067">ATP-binding</keyword>
<dbReference type="PROSITE" id="PS01076">
    <property type="entry name" value="ACETATE_KINASE_2"/>
    <property type="match status" value="1"/>
</dbReference>
<comment type="pathway">
    <text evidence="9">Metabolic intermediate biosynthesis; acetyl-CoA biosynthesis; acetyl-CoA from acetate: step 1/2.</text>
</comment>
<evidence type="ECO:0000256" key="7">
    <source>
        <dbReference type="ARBA" id="ARBA00022840"/>
    </source>
</evidence>
<dbReference type="GO" id="GO:0005829">
    <property type="term" value="C:cytosol"/>
    <property type="evidence" value="ECO:0007669"/>
    <property type="project" value="TreeGrafter"/>
</dbReference>
<proteinExistence type="inferred from homology"/>
<keyword evidence="5 9" id="KW-0547">Nucleotide-binding</keyword>
<evidence type="ECO:0000256" key="2">
    <source>
        <dbReference type="ARBA" id="ARBA00022490"/>
    </source>
</evidence>
<dbReference type="InterPro" id="IPR023865">
    <property type="entry name" value="Aliphatic_acid_kinase_CS"/>
</dbReference>
<dbReference type="OrthoDB" id="9802453at2"/>
<evidence type="ECO:0000256" key="3">
    <source>
        <dbReference type="ARBA" id="ARBA00022679"/>
    </source>
</evidence>
<comment type="subunit">
    <text evidence="9">Homodimer.</text>
</comment>
<evidence type="ECO:0000313" key="12">
    <source>
        <dbReference type="Proteomes" id="UP000253345"/>
    </source>
</evidence>
<organism evidence="11 12">
    <name type="scientific">Paracoccus lutimaris</name>
    <dbReference type="NCBI Taxonomy" id="1490030"/>
    <lineage>
        <taxon>Bacteria</taxon>
        <taxon>Pseudomonadati</taxon>
        <taxon>Pseudomonadota</taxon>
        <taxon>Alphaproteobacteria</taxon>
        <taxon>Rhodobacterales</taxon>
        <taxon>Paracoccaceae</taxon>
        <taxon>Paracoccus</taxon>
    </lineage>
</organism>
<dbReference type="SUPFAM" id="SSF53067">
    <property type="entry name" value="Actin-like ATPase domain"/>
    <property type="match status" value="2"/>
</dbReference>
<feature type="binding site" evidence="9">
    <location>
        <begin position="323"/>
        <end position="327"/>
    </location>
    <ligand>
        <name>ATP</name>
        <dbReference type="ChEBI" id="CHEBI:30616"/>
    </ligand>
</feature>
<dbReference type="Proteomes" id="UP000253345">
    <property type="component" value="Unassembled WGS sequence"/>
</dbReference>
<dbReference type="UniPathway" id="UPA00340">
    <property type="reaction ID" value="UER00458"/>
</dbReference>
<keyword evidence="12" id="KW-1185">Reference proteome</keyword>
<dbReference type="HAMAP" id="MF_00020">
    <property type="entry name" value="Acetate_kinase"/>
    <property type="match status" value="1"/>
</dbReference>
<evidence type="ECO:0000256" key="10">
    <source>
        <dbReference type="RuleBase" id="RU003835"/>
    </source>
</evidence>
<comment type="catalytic activity">
    <reaction evidence="9">
        <text>acetate + ATP = acetyl phosphate + ADP</text>
        <dbReference type="Rhea" id="RHEA:11352"/>
        <dbReference type="ChEBI" id="CHEBI:22191"/>
        <dbReference type="ChEBI" id="CHEBI:30089"/>
        <dbReference type="ChEBI" id="CHEBI:30616"/>
        <dbReference type="ChEBI" id="CHEBI:456216"/>
        <dbReference type="EC" id="2.7.2.1"/>
    </reaction>
</comment>
<evidence type="ECO:0000256" key="8">
    <source>
        <dbReference type="ARBA" id="ARBA00022842"/>
    </source>
</evidence>
<comment type="subcellular location">
    <subcellularLocation>
        <location evidence="9">Cytoplasm</location>
    </subcellularLocation>
</comment>
<dbReference type="GO" id="GO:0006083">
    <property type="term" value="P:acetate metabolic process"/>
    <property type="evidence" value="ECO:0007669"/>
    <property type="project" value="TreeGrafter"/>
</dbReference>
<dbReference type="PIRSF" id="PIRSF000722">
    <property type="entry name" value="Acetate_prop_kin"/>
    <property type="match status" value="1"/>
</dbReference>
<dbReference type="PANTHER" id="PTHR21060">
    <property type="entry name" value="ACETATE KINASE"/>
    <property type="match status" value="1"/>
</dbReference>
<dbReference type="GO" id="GO:0008776">
    <property type="term" value="F:acetate kinase activity"/>
    <property type="evidence" value="ECO:0007669"/>
    <property type="project" value="UniProtKB-UniRule"/>
</dbReference>